<sequence length="468" mass="52101">MVRITILIMLAMLGSGCTLITKTIEAPLEGIQLISGSKKAKTEIDPVALQEDLLRYTNNFMSAFVTSTTKLEKDGHTIPRKDLLSIWIVFAHNITSAATGSNSMGSLVDIIVLTTGVRLRIEDYWLPKVYGESARPVLEIFQEREKQIWRIAEKLMTVSQRQELLSVIEKWHEETKRQSIPPSTFASIDLLYWAIGSDRKKSETLTSNVLSLLSIDPLAGLDPATRELAQTRLLAERFMFIAERMPQIIQWQAELLTLQAAELPQIEQVVSNTTQFAYAADRLGKLAEAMPGLISSERKEVLQGLALERAALLQAVQDQQPGLTNLSREIGLAFGEGARMADSTDNVLKTFDTVTSRFDEESSESGAKANEEPFRIKNYEDMAVEIGRMSERLTTLLITLQTSLDSDVIDRISSIADTVTVKAQARGKEVVDYTFYRGLQFLAAAFIFALAYRALSARLVRSNSISIS</sequence>
<keyword evidence="1" id="KW-0812">Transmembrane</keyword>
<evidence type="ECO:0000256" key="1">
    <source>
        <dbReference type="SAM" id="Phobius"/>
    </source>
</evidence>
<dbReference type="RefSeq" id="WP_074667207.1">
    <property type="nucleotide sequence ID" value="NZ_FNNH01000023.1"/>
</dbReference>
<feature type="transmembrane region" description="Helical" evidence="1">
    <location>
        <begin position="435"/>
        <end position="455"/>
    </location>
</feature>
<keyword evidence="1" id="KW-0472">Membrane</keyword>
<name>A0A1H2VQ99_9PROT</name>
<accession>A0A1H2VQ99</accession>
<proteinExistence type="predicted"/>
<dbReference type="Proteomes" id="UP000183454">
    <property type="component" value="Unassembled WGS sequence"/>
</dbReference>
<protein>
    <submittedName>
        <fullName evidence="2">Uncharacterized protein</fullName>
    </submittedName>
</protein>
<keyword evidence="1" id="KW-1133">Transmembrane helix</keyword>
<organism evidence="2 3">
    <name type="scientific">Nitrosomonas communis</name>
    <dbReference type="NCBI Taxonomy" id="44574"/>
    <lineage>
        <taxon>Bacteria</taxon>
        <taxon>Pseudomonadati</taxon>
        <taxon>Pseudomonadota</taxon>
        <taxon>Betaproteobacteria</taxon>
        <taxon>Nitrosomonadales</taxon>
        <taxon>Nitrosomonadaceae</taxon>
        <taxon>Nitrosomonas</taxon>
    </lineage>
</organism>
<reference evidence="2 3" key="1">
    <citation type="submission" date="2016-10" db="EMBL/GenBank/DDBJ databases">
        <authorList>
            <person name="de Groot N.N."/>
        </authorList>
    </citation>
    <scope>NUCLEOTIDE SEQUENCE [LARGE SCALE GENOMIC DNA]</scope>
    <source>
        <strain evidence="2 3">Nm110</strain>
    </source>
</reference>
<evidence type="ECO:0000313" key="3">
    <source>
        <dbReference type="Proteomes" id="UP000183454"/>
    </source>
</evidence>
<dbReference type="AlphaFoldDB" id="A0A1H2VQ99"/>
<dbReference type="PROSITE" id="PS51257">
    <property type="entry name" value="PROKAR_LIPOPROTEIN"/>
    <property type="match status" value="1"/>
</dbReference>
<gene>
    <name evidence="2" type="ORF">SAMN05421882_102338</name>
</gene>
<evidence type="ECO:0000313" key="2">
    <source>
        <dbReference type="EMBL" id="SDW70503.1"/>
    </source>
</evidence>
<dbReference type="EMBL" id="FNNH01000023">
    <property type="protein sequence ID" value="SDW70503.1"/>
    <property type="molecule type" value="Genomic_DNA"/>
</dbReference>